<evidence type="ECO:0000256" key="2">
    <source>
        <dbReference type="ARBA" id="ARBA00022516"/>
    </source>
</evidence>
<comment type="similarity">
    <text evidence="6">Belongs to the acetyltransferase family. OlsB subfamily.</text>
</comment>
<proteinExistence type="inferred from homology"/>
<dbReference type="InterPro" id="IPR016181">
    <property type="entry name" value="Acyl_CoA_acyltransferase"/>
</dbReference>
<dbReference type="EC" id="2.3.2.30" evidence="7"/>
<dbReference type="Proteomes" id="UP000175989">
    <property type="component" value="Unassembled WGS sequence"/>
</dbReference>
<accession>A0A1E7W8L3</accession>
<evidence type="ECO:0000256" key="4">
    <source>
        <dbReference type="ARBA" id="ARBA00023098"/>
    </source>
</evidence>
<evidence type="ECO:0000256" key="7">
    <source>
        <dbReference type="ARBA" id="ARBA00039058"/>
    </source>
</evidence>
<dbReference type="OrthoDB" id="9787072at2"/>
<gene>
    <name evidence="11" type="ORF">DUPY_48470</name>
</gene>
<evidence type="ECO:0000256" key="5">
    <source>
        <dbReference type="ARBA" id="ARBA00023315"/>
    </source>
</evidence>
<dbReference type="PATRIC" id="fig|762836.4.peg.4988"/>
<comment type="pathway">
    <text evidence="1">Lipid metabolism.</text>
</comment>
<dbReference type="EMBL" id="LROM01000147">
    <property type="protein sequence ID" value="OEZ92588.1"/>
    <property type="molecule type" value="Genomic_DNA"/>
</dbReference>
<dbReference type="Pfam" id="PF13444">
    <property type="entry name" value="Acetyltransf_5"/>
    <property type="match status" value="1"/>
</dbReference>
<keyword evidence="2" id="KW-0444">Lipid biosynthesis</keyword>
<keyword evidence="3" id="KW-0808">Transferase</keyword>
<sequence length="262" mass="28943">MQTSIIQAANLPSDVRPASGKLVLSMASTPEELHEVQRLRYKVFIETMGLSSLESPDGLDSDEFDAYCDHLIVRDVDTLKVVGTYRLLSATRARKLGRLYSEGEFDLGRLNHLRGRMVEAGRACIHPAYRGGSVIMLLWSGLADYMRRENCDYLIGCASISLADGGHNAVAVYQQLIGKHLAPLEYRVTPHLPFPFGKLEAAQKPQVPALLKGYMRSGAWICGEPAWDPDFESADLFLMMPLANLDARYARHYGVAGESLAA</sequence>
<evidence type="ECO:0000256" key="1">
    <source>
        <dbReference type="ARBA" id="ARBA00005189"/>
    </source>
</evidence>
<dbReference type="RefSeq" id="WP_070251724.1">
    <property type="nucleotide sequence ID" value="NZ_LROM01000147.1"/>
</dbReference>
<evidence type="ECO:0000256" key="3">
    <source>
        <dbReference type="ARBA" id="ARBA00022679"/>
    </source>
</evidence>
<dbReference type="InterPro" id="IPR052351">
    <property type="entry name" value="Ornithine_N-alpha-AT"/>
</dbReference>
<dbReference type="GO" id="GO:0043810">
    <property type="term" value="F:ornithine-acyl [acyl carrier protein] N-acyltransferase activity"/>
    <property type="evidence" value="ECO:0007669"/>
    <property type="project" value="UniProtKB-EC"/>
</dbReference>
<reference evidence="12" key="1">
    <citation type="journal article" date="2016" name="Front. Microbiol.">
        <title>Molecular Keys to the Janthinobacterium and Duganella spp. Interaction with the Plant Pathogen Fusarium graminearum.</title>
        <authorList>
            <person name="Haack F.S."/>
            <person name="Poehlein A."/>
            <person name="Kroger C."/>
            <person name="Voigt C.A."/>
            <person name="Piepenbring M."/>
            <person name="Bode H.B."/>
            <person name="Daniel R."/>
            <person name="Schafer W."/>
            <person name="Streit W.R."/>
        </authorList>
    </citation>
    <scope>NUCLEOTIDE SEQUENCE [LARGE SCALE GENOMIC DNA]</scope>
    <source>
        <strain evidence="12">T54</strain>
    </source>
</reference>
<keyword evidence="4" id="KW-0443">Lipid metabolism</keyword>
<organism evidence="11 12">
    <name type="scientific">Duganella phyllosphaerae</name>
    <dbReference type="NCBI Taxonomy" id="762836"/>
    <lineage>
        <taxon>Bacteria</taxon>
        <taxon>Pseudomonadati</taxon>
        <taxon>Pseudomonadota</taxon>
        <taxon>Betaproteobacteria</taxon>
        <taxon>Burkholderiales</taxon>
        <taxon>Oxalobacteraceae</taxon>
        <taxon>Telluria group</taxon>
        <taxon>Duganella</taxon>
    </lineage>
</organism>
<keyword evidence="12" id="KW-1185">Reference proteome</keyword>
<evidence type="ECO:0000313" key="12">
    <source>
        <dbReference type="Proteomes" id="UP000175989"/>
    </source>
</evidence>
<protein>
    <recommendedName>
        <fullName evidence="8">L-ornithine N(alpha)-acyltransferase</fullName>
        <ecNumber evidence="7">2.3.2.30</ecNumber>
    </recommendedName>
</protein>
<evidence type="ECO:0000256" key="8">
    <source>
        <dbReference type="ARBA" id="ARBA00039866"/>
    </source>
</evidence>
<dbReference type="GO" id="GO:0006629">
    <property type="term" value="P:lipid metabolic process"/>
    <property type="evidence" value="ECO:0007669"/>
    <property type="project" value="UniProtKB-KW"/>
</dbReference>
<comment type="caution">
    <text evidence="11">The sequence shown here is derived from an EMBL/GenBank/DDBJ whole genome shotgun (WGS) entry which is preliminary data.</text>
</comment>
<dbReference type="Gene3D" id="3.40.630.30">
    <property type="match status" value="1"/>
</dbReference>
<dbReference type="SUPFAM" id="SSF55729">
    <property type="entry name" value="Acyl-CoA N-acyltransferases (Nat)"/>
    <property type="match status" value="1"/>
</dbReference>
<dbReference type="PANTHER" id="PTHR37323">
    <property type="entry name" value="GCN5-RELATED N-ACETYLTRANSFERASE"/>
    <property type="match status" value="1"/>
</dbReference>
<evidence type="ECO:0000256" key="10">
    <source>
        <dbReference type="ARBA" id="ARBA00047785"/>
    </source>
</evidence>
<dbReference type="AlphaFoldDB" id="A0A1E7W8L3"/>
<evidence type="ECO:0000256" key="9">
    <source>
        <dbReference type="ARBA" id="ARBA00045724"/>
    </source>
</evidence>
<dbReference type="PANTHER" id="PTHR37323:SF1">
    <property type="entry name" value="L-ORNITHINE N(ALPHA)-ACYLTRANSFERASE"/>
    <property type="match status" value="1"/>
</dbReference>
<evidence type="ECO:0000313" key="11">
    <source>
        <dbReference type="EMBL" id="OEZ92588.1"/>
    </source>
</evidence>
<keyword evidence="5" id="KW-0012">Acyltransferase</keyword>
<evidence type="ECO:0000256" key="6">
    <source>
        <dbReference type="ARBA" id="ARBA00038095"/>
    </source>
</evidence>
<comment type="function">
    <text evidence="9">Catalyzes the first step in the biosynthesis of ornithine lipids, which are phosphorus-free membrane lipids. Catalyzes the 3-hydroxyacyl-acyl carrier protein-dependent acylation of ornithine to form lyso-ornithine lipid (LOL).</text>
</comment>
<comment type="catalytic activity">
    <reaction evidence="10">
        <text>a (3R)-hydroxyacyl-[ACP] + L-ornithine = a lyso-ornithine lipid + holo-[ACP] + H(+)</text>
        <dbReference type="Rhea" id="RHEA:20633"/>
        <dbReference type="Rhea" id="RHEA-COMP:9685"/>
        <dbReference type="Rhea" id="RHEA-COMP:9945"/>
        <dbReference type="ChEBI" id="CHEBI:15378"/>
        <dbReference type="ChEBI" id="CHEBI:46911"/>
        <dbReference type="ChEBI" id="CHEBI:64479"/>
        <dbReference type="ChEBI" id="CHEBI:78827"/>
        <dbReference type="ChEBI" id="CHEBI:138482"/>
        <dbReference type="EC" id="2.3.2.30"/>
    </reaction>
    <physiologicalReaction direction="left-to-right" evidence="10">
        <dbReference type="Rhea" id="RHEA:20634"/>
    </physiologicalReaction>
</comment>
<name>A0A1E7W8L3_9BURK</name>